<evidence type="ECO:0000313" key="4">
    <source>
        <dbReference type="Proteomes" id="UP000188184"/>
    </source>
</evidence>
<accession>A0A1Q2L2D1</accession>
<dbReference type="CDD" id="cd05829">
    <property type="entry name" value="Sortase_F"/>
    <property type="match status" value="1"/>
</dbReference>
<keyword evidence="4" id="KW-1185">Reference proteome</keyword>
<feature type="active site" description="Proton donor/acceptor" evidence="2">
    <location>
        <position position="147"/>
    </location>
</feature>
<proteinExistence type="predicted"/>
<dbReference type="OrthoDB" id="525039at2"/>
<dbReference type="GO" id="GO:0016787">
    <property type="term" value="F:hydrolase activity"/>
    <property type="evidence" value="ECO:0007669"/>
    <property type="project" value="UniProtKB-KW"/>
</dbReference>
<dbReference type="EMBL" id="CP019640">
    <property type="protein sequence ID" value="AQQ54566.1"/>
    <property type="molecule type" value="Genomic_DNA"/>
</dbReference>
<dbReference type="Pfam" id="PF04203">
    <property type="entry name" value="Sortase"/>
    <property type="match status" value="1"/>
</dbReference>
<dbReference type="InterPro" id="IPR005754">
    <property type="entry name" value="Sortase"/>
</dbReference>
<dbReference type="Gene3D" id="2.40.260.10">
    <property type="entry name" value="Sortase"/>
    <property type="match status" value="1"/>
</dbReference>
<evidence type="ECO:0000313" key="3">
    <source>
        <dbReference type="EMBL" id="AQQ54566.1"/>
    </source>
</evidence>
<dbReference type="SUPFAM" id="SSF63817">
    <property type="entry name" value="Sortase"/>
    <property type="match status" value="1"/>
</dbReference>
<gene>
    <name evidence="3" type="ORF">B0X71_16625</name>
</gene>
<dbReference type="AlphaFoldDB" id="A0A1Q2L2D1"/>
<protein>
    <recommendedName>
        <fullName evidence="5">Class F sortase</fullName>
    </recommendedName>
</protein>
<sequence length="237" mass="25038">MRGIVKKGFLIYFLFLLTTINDNPGFATEPISAENGTGVVTERIVANKPAKQPALPEAEETVQEIRTEVPGKPAVEPAVSSAETDAELIGITPALIEIPAIGESAEVIEVGVTSEGAMEAPANIYQIGWYAPGAMPGSAGNAVMAGHVDGMTSPGTFYNLKKLKPGDEIHITGTEGQALTFIVTETAAYAPEEAPLEKIFGASPESHLNLITCTGPFNEATGHYEERLVVYADLLKQ</sequence>
<dbReference type="InterPro" id="IPR042001">
    <property type="entry name" value="Sortase_F"/>
</dbReference>
<feature type="active site" description="Acyl-thioester intermediate" evidence="2">
    <location>
        <position position="213"/>
    </location>
</feature>
<evidence type="ECO:0000256" key="2">
    <source>
        <dbReference type="PIRSR" id="PIRSR605754-1"/>
    </source>
</evidence>
<dbReference type="RefSeq" id="WP_077590462.1">
    <property type="nucleotide sequence ID" value="NZ_CP019640.1"/>
</dbReference>
<organism evidence="3 4">
    <name type="scientific">Planococcus lenghuensis</name>
    <dbReference type="NCBI Taxonomy" id="2213202"/>
    <lineage>
        <taxon>Bacteria</taxon>
        <taxon>Bacillati</taxon>
        <taxon>Bacillota</taxon>
        <taxon>Bacilli</taxon>
        <taxon>Bacillales</taxon>
        <taxon>Caryophanaceae</taxon>
        <taxon>Planococcus</taxon>
    </lineage>
</organism>
<name>A0A1Q2L2D1_9BACL</name>
<evidence type="ECO:0008006" key="5">
    <source>
        <dbReference type="Google" id="ProtNLM"/>
    </source>
</evidence>
<dbReference type="InterPro" id="IPR023365">
    <property type="entry name" value="Sortase_dom-sf"/>
</dbReference>
<reference evidence="3 4" key="1">
    <citation type="submission" date="2017-02" db="EMBL/GenBank/DDBJ databases">
        <title>The complete genomic sequence of a novel cold adapted crude oil-degrading bacterium Planococcus qaidamina Y42.</title>
        <authorList>
            <person name="Yang R."/>
        </authorList>
    </citation>
    <scope>NUCLEOTIDE SEQUENCE [LARGE SCALE GENOMIC DNA]</scope>
    <source>
        <strain evidence="3 4">Y42</strain>
    </source>
</reference>
<evidence type="ECO:0000256" key="1">
    <source>
        <dbReference type="ARBA" id="ARBA00022801"/>
    </source>
</evidence>
<dbReference type="Proteomes" id="UP000188184">
    <property type="component" value="Chromosome"/>
</dbReference>
<keyword evidence="1" id="KW-0378">Hydrolase</keyword>
<dbReference type="KEGG" id="pmar:B0X71_16625"/>